<accession>A0AAV9XVU0</accession>
<dbReference type="GO" id="GO:0000225">
    <property type="term" value="F:N-acetylglucosaminylphosphatidylinositol deacetylase activity"/>
    <property type="evidence" value="ECO:0007669"/>
    <property type="project" value="UniProtKB-EC"/>
</dbReference>
<reference evidence="3 4" key="1">
    <citation type="submission" date="2023-10" db="EMBL/GenBank/DDBJ databases">
        <title>Comparative genomics analysis reveals potential genetic determinants of host preference in Cryptosporidium xiaoi.</title>
        <authorList>
            <person name="Xiao L."/>
            <person name="Li J."/>
        </authorList>
    </citation>
    <scope>NUCLEOTIDE SEQUENCE [LARGE SCALE GENOMIC DNA]</scope>
    <source>
        <strain evidence="3 4">52996</strain>
    </source>
</reference>
<proteinExistence type="inferred from homology"/>
<protein>
    <recommendedName>
        <fullName evidence="2">N-acetylglucosaminylphosphatidylinositol deacetylase</fullName>
        <ecNumber evidence="2">3.5.1.89</ecNumber>
    </recommendedName>
</protein>
<evidence type="ECO:0000256" key="1">
    <source>
        <dbReference type="ARBA" id="ARBA00006066"/>
    </source>
</evidence>
<dbReference type="PANTHER" id="PTHR12993">
    <property type="entry name" value="N-ACETYLGLUCOSAMINYL-PHOSPHATIDYLINOSITOL DE-N-ACETYLASE-RELATED"/>
    <property type="match status" value="1"/>
</dbReference>
<evidence type="ECO:0000313" key="4">
    <source>
        <dbReference type="Proteomes" id="UP001311799"/>
    </source>
</evidence>
<name>A0AAV9XVU0_9CRYT</name>
<comment type="caution">
    <text evidence="3">The sequence shown here is derived from an EMBL/GenBank/DDBJ whole genome shotgun (WGS) entry which is preliminary data.</text>
</comment>
<dbReference type="Pfam" id="PF02585">
    <property type="entry name" value="PIG-L"/>
    <property type="match status" value="1"/>
</dbReference>
<dbReference type="Proteomes" id="UP001311799">
    <property type="component" value="Unassembled WGS sequence"/>
</dbReference>
<dbReference type="EMBL" id="JAWDEY010000031">
    <property type="protein sequence ID" value="KAK6588613.1"/>
    <property type="molecule type" value="Genomic_DNA"/>
</dbReference>
<dbReference type="SUPFAM" id="SSF102588">
    <property type="entry name" value="LmbE-like"/>
    <property type="match status" value="1"/>
</dbReference>
<organism evidence="3 4">
    <name type="scientific">Cryptosporidium xiaoi</name>
    <dbReference type="NCBI Taxonomy" id="659607"/>
    <lineage>
        <taxon>Eukaryota</taxon>
        <taxon>Sar</taxon>
        <taxon>Alveolata</taxon>
        <taxon>Apicomplexa</taxon>
        <taxon>Conoidasida</taxon>
        <taxon>Coccidia</taxon>
        <taxon>Eucoccidiorida</taxon>
        <taxon>Eimeriorina</taxon>
        <taxon>Cryptosporidiidae</taxon>
        <taxon>Cryptosporidium</taxon>
    </lineage>
</organism>
<sequence length="180" mass="20992">MSNFGSTCIVIAHPDDESLFFTPIIQSLNKKNNLYLLCLTNGNYYGFGKEREKELVNACKSLGIKEKNIKIVNNELIQDQPHYKWKCNIVIREIESFVDSNRIETIFTFDEFGISKHVNHISVNEAITEWLKESKRDYYPNIYVLLSSNLLVKYSGVLSWIYCLFSNSDNLNYNPIRAFR</sequence>
<comment type="similarity">
    <text evidence="1">Belongs to the PIGL family.</text>
</comment>
<gene>
    <name evidence="3" type="ORF">RS030_3454</name>
</gene>
<dbReference type="GO" id="GO:0005783">
    <property type="term" value="C:endoplasmic reticulum"/>
    <property type="evidence" value="ECO:0007669"/>
    <property type="project" value="TreeGrafter"/>
</dbReference>
<dbReference type="PANTHER" id="PTHR12993:SF11">
    <property type="entry name" value="N-ACETYLGLUCOSAMINYL-PHOSPHATIDYLINOSITOL DE-N-ACETYLASE"/>
    <property type="match status" value="1"/>
</dbReference>
<keyword evidence="4" id="KW-1185">Reference proteome</keyword>
<dbReference type="EC" id="3.5.1.89" evidence="2"/>
<dbReference type="InterPro" id="IPR003737">
    <property type="entry name" value="GlcNAc_PI_deacetylase-related"/>
</dbReference>
<dbReference type="InterPro" id="IPR024078">
    <property type="entry name" value="LmbE-like_dom_sf"/>
</dbReference>
<dbReference type="Gene3D" id="3.40.50.10320">
    <property type="entry name" value="LmbE-like"/>
    <property type="match status" value="1"/>
</dbReference>
<dbReference type="AlphaFoldDB" id="A0AAV9XVU0"/>
<evidence type="ECO:0000256" key="2">
    <source>
        <dbReference type="ARBA" id="ARBA00012176"/>
    </source>
</evidence>
<evidence type="ECO:0000313" key="3">
    <source>
        <dbReference type="EMBL" id="KAK6588613.1"/>
    </source>
</evidence>